<dbReference type="OrthoDB" id="255603at2"/>
<dbReference type="Gene3D" id="3.40.50.1820">
    <property type="entry name" value="alpha/beta hydrolase"/>
    <property type="match status" value="1"/>
</dbReference>
<dbReference type="Pfam" id="PF20434">
    <property type="entry name" value="BD-FAE"/>
    <property type="match status" value="1"/>
</dbReference>
<name>A0A399G840_9ACTN</name>
<dbReference type="KEGG" id="thao:NI17_008250"/>
<dbReference type="EMBL" id="CP063196">
    <property type="protein sequence ID" value="UOE21121.1"/>
    <property type="molecule type" value="Genomic_DNA"/>
</dbReference>
<dbReference type="InterPro" id="IPR050300">
    <property type="entry name" value="GDXG_lipolytic_enzyme"/>
</dbReference>
<sequence length="277" mass="29071">MTETNEKQGPRTGEAPPADLTVRYGPHPDQVADVRFPRSAAAGEPAPLVLLWHGGFWRARHDRGYLEPVVADLVGRGFAVANVEYRRVGGGGGWPATLVDAAAAAEGVPRLVEREAPGLVDRDRTVYVGHSAGGHLAVWVTLRDRLAEGGPGRGTAPRVLGVVALAPVLDLAGAHRLGLGERAVQELMGGGPDDVADRYEHADPSLLGAPGTPVVLVHGDRDVRVPVEESRRYAAAHAARLVEVPGADHFAVVTPGSSAWPPVVDALRTLTGAIPPR</sequence>
<keyword evidence="1 2" id="KW-0378">Hydrolase</keyword>
<dbReference type="AlphaFoldDB" id="A0A399G840"/>
<evidence type="ECO:0000313" key="2">
    <source>
        <dbReference type="EMBL" id="UOE21121.1"/>
    </source>
</evidence>
<proteinExistence type="predicted"/>
<dbReference type="Proteomes" id="UP000265719">
    <property type="component" value="Chromosome"/>
</dbReference>
<dbReference type="GO" id="GO:0016787">
    <property type="term" value="F:hydrolase activity"/>
    <property type="evidence" value="ECO:0007669"/>
    <property type="project" value="UniProtKB-KW"/>
</dbReference>
<reference evidence="2" key="1">
    <citation type="submission" date="2020-10" db="EMBL/GenBank/DDBJ databases">
        <title>De novo genome project of the cellulose decomposer Thermobifida halotolerans type strain.</title>
        <authorList>
            <person name="Nagy I."/>
            <person name="Horvath B."/>
            <person name="Kukolya J."/>
            <person name="Nagy I."/>
            <person name="Orsini M."/>
        </authorList>
    </citation>
    <scope>NUCLEOTIDE SEQUENCE</scope>
    <source>
        <strain evidence="2">DSM 44931</strain>
    </source>
</reference>
<organism evidence="2 3">
    <name type="scientific">Thermobifida halotolerans</name>
    <dbReference type="NCBI Taxonomy" id="483545"/>
    <lineage>
        <taxon>Bacteria</taxon>
        <taxon>Bacillati</taxon>
        <taxon>Actinomycetota</taxon>
        <taxon>Actinomycetes</taxon>
        <taxon>Streptosporangiales</taxon>
        <taxon>Nocardiopsidaceae</taxon>
        <taxon>Thermobifida</taxon>
    </lineage>
</organism>
<accession>A0A399G840</accession>
<protein>
    <submittedName>
        <fullName evidence="2">Alpha/beta hydrolase</fullName>
    </submittedName>
</protein>
<dbReference type="PANTHER" id="PTHR48081">
    <property type="entry name" value="AB HYDROLASE SUPERFAMILY PROTEIN C4A8.06C"/>
    <property type="match status" value="1"/>
</dbReference>
<dbReference type="PANTHER" id="PTHR48081:SF33">
    <property type="entry name" value="KYNURENINE FORMAMIDASE"/>
    <property type="match status" value="1"/>
</dbReference>
<dbReference type="SUPFAM" id="SSF53474">
    <property type="entry name" value="alpha/beta-Hydrolases"/>
    <property type="match status" value="1"/>
</dbReference>
<keyword evidence="3" id="KW-1185">Reference proteome</keyword>
<evidence type="ECO:0000256" key="1">
    <source>
        <dbReference type="ARBA" id="ARBA00022801"/>
    </source>
</evidence>
<dbReference type="InterPro" id="IPR029058">
    <property type="entry name" value="AB_hydrolase_fold"/>
</dbReference>
<dbReference type="InterPro" id="IPR049492">
    <property type="entry name" value="BD-FAE-like_dom"/>
</dbReference>
<gene>
    <name evidence="2" type="ORF">NI17_008250</name>
</gene>
<evidence type="ECO:0000313" key="3">
    <source>
        <dbReference type="Proteomes" id="UP000265719"/>
    </source>
</evidence>
<dbReference type="RefSeq" id="WP_068690627.1">
    <property type="nucleotide sequence ID" value="NZ_CP063196.1"/>
</dbReference>